<keyword evidence="1" id="KW-0472">Membrane</keyword>
<dbReference type="RefSeq" id="WP_328984191.1">
    <property type="nucleotide sequence ID" value="NZ_CP121472.1"/>
</dbReference>
<evidence type="ECO:0000313" key="3">
    <source>
        <dbReference type="Proteomes" id="UP001432180"/>
    </source>
</evidence>
<evidence type="ECO:0000313" key="2">
    <source>
        <dbReference type="EMBL" id="WPL18423.1"/>
    </source>
</evidence>
<keyword evidence="1" id="KW-0812">Transmembrane</keyword>
<protein>
    <submittedName>
        <fullName evidence="2">Symporter</fullName>
    </submittedName>
</protein>
<dbReference type="Proteomes" id="UP001432180">
    <property type="component" value="Chromosome"/>
</dbReference>
<proteinExistence type="predicted"/>
<keyword evidence="1" id="KW-1133">Transmembrane helix</keyword>
<feature type="transmembrane region" description="Helical" evidence="1">
    <location>
        <begin position="6"/>
        <end position="25"/>
    </location>
</feature>
<organism evidence="2 3">
    <name type="scientific">Thiorhodovibrio winogradskyi</name>
    <dbReference type="NCBI Taxonomy" id="77007"/>
    <lineage>
        <taxon>Bacteria</taxon>
        <taxon>Pseudomonadati</taxon>
        <taxon>Pseudomonadota</taxon>
        <taxon>Gammaproteobacteria</taxon>
        <taxon>Chromatiales</taxon>
        <taxon>Chromatiaceae</taxon>
        <taxon>Thiorhodovibrio</taxon>
    </lineage>
</organism>
<reference evidence="2 3" key="1">
    <citation type="journal article" date="2023" name="Microorganisms">
        <title>Thiorhodovibrio frisius and Trv. litoralis spp. nov., Two Novel Members from a Clade of Fastidious Purple Sulfur Bacteria That Exhibit Unique Red-Shifted Light-Harvesting Capabilities.</title>
        <authorList>
            <person name="Methner A."/>
            <person name="Kuzyk S.B."/>
            <person name="Petersen J."/>
            <person name="Bauer S."/>
            <person name="Brinkmann H."/>
            <person name="Sichau K."/>
            <person name="Wanner G."/>
            <person name="Wolf J."/>
            <person name="Neumann-Schaal M."/>
            <person name="Henke P."/>
            <person name="Tank M."/>
            <person name="Sproer C."/>
            <person name="Bunk B."/>
            <person name="Overmann J."/>
        </authorList>
    </citation>
    <scope>NUCLEOTIDE SEQUENCE [LARGE SCALE GENOMIC DNA]</scope>
    <source>
        <strain evidence="2 3">DSM 6702</strain>
    </source>
</reference>
<name>A0ABZ0SCR9_9GAMM</name>
<keyword evidence="3" id="KW-1185">Reference proteome</keyword>
<evidence type="ECO:0000256" key="1">
    <source>
        <dbReference type="SAM" id="Phobius"/>
    </source>
</evidence>
<dbReference type="EMBL" id="CP121472">
    <property type="protein sequence ID" value="WPL18423.1"/>
    <property type="molecule type" value="Genomic_DNA"/>
</dbReference>
<sequence length="48" mass="5367">MPNMQISPWDLAVVAVYVIGTRLLFGWWAARTARKGAEGYFLGGRALR</sequence>
<gene>
    <name evidence="2" type="ORF">Thiowin_03496</name>
</gene>
<accession>A0ABZ0SCR9</accession>